<protein>
    <submittedName>
        <fullName evidence="2">Protein FAM76A</fullName>
    </submittedName>
</protein>
<dbReference type="Proteomes" id="UP000887576">
    <property type="component" value="Unplaced"/>
</dbReference>
<name>A0AC34RDB1_9BILA</name>
<reference evidence="2" key="1">
    <citation type="submission" date="2022-11" db="UniProtKB">
        <authorList>
            <consortium name="WormBaseParasite"/>
        </authorList>
    </citation>
    <scope>IDENTIFICATION</scope>
</reference>
<dbReference type="WBParaSite" id="JU765_v2.g5718.t1">
    <property type="protein sequence ID" value="JU765_v2.g5718.t1"/>
    <property type="gene ID" value="JU765_v2.g5718"/>
</dbReference>
<proteinExistence type="predicted"/>
<accession>A0AC34RDB1</accession>
<evidence type="ECO:0000313" key="2">
    <source>
        <dbReference type="WBParaSite" id="JU765_v2.g5718.t1"/>
    </source>
</evidence>
<sequence length="217" mass="25010">MKNCFNCRRPLEGDSGIQCHKCKQNEEKYGAPSCCKYCQLPAAFVDNLCVHCTYLKRKLGSPVPCSKCALRCAFAKEEKISTALCRLCSMNMTEEEKIKFKRSHKSSSSTNLISKKPRKSLSETSNGAKSSDFDSKVQEYRDQIAELKTTIMERDQTIMQKDKIILLLRTDLKAKEKGYLDSLKQINRRNETIKDLKDKISDLKKDLDYYSQKYKSR</sequence>
<organism evidence="1 2">
    <name type="scientific">Panagrolaimus sp. JU765</name>
    <dbReference type="NCBI Taxonomy" id="591449"/>
    <lineage>
        <taxon>Eukaryota</taxon>
        <taxon>Metazoa</taxon>
        <taxon>Ecdysozoa</taxon>
        <taxon>Nematoda</taxon>
        <taxon>Chromadorea</taxon>
        <taxon>Rhabditida</taxon>
        <taxon>Tylenchina</taxon>
        <taxon>Panagrolaimomorpha</taxon>
        <taxon>Panagrolaimoidea</taxon>
        <taxon>Panagrolaimidae</taxon>
        <taxon>Panagrolaimus</taxon>
    </lineage>
</organism>
<evidence type="ECO:0000313" key="1">
    <source>
        <dbReference type="Proteomes" id="UP000887576"/>
    </source>
</evidence>